<dbReference type="AlphaFoldDB" id="A0A1X0YFQ8"/>
<comment type="caution">
    <text evidence="3">The sequence shown here is derived from an EMBL/GenBank/DDBJ whole genome shotgun (WGS) entry which is preliminary data.</text>
</comment>
<dbReference type="RefSeq" id="WP_061556080.1">
    <property type="nucleotide sequence ID" value="NZ_MZZM01000005.1"/>
</dbReference>
<dbReference type="InterPro" id="IPR054469">
    <property type="entry name" value="Pred_hydrolase_N"/>
</dbReference>
<feature type="region of interest" description="Disordered" evidence="1">
    <location>
        <begin position="207"/>
        <end position="290"/>
    </location>
</feature>
<dbReference type="Proteomes" id="UP000193040">
    <property type="component" value="Unassembled WGS sequence"/>
</dbReference>
<proteinExistence type="predicted"/>
<dbReference type="Pfam" id="PF22905">
    <property type="entry name" value="Hydro_N_hd"/>
    <property type="match status" value="1"/>
</dbReference>
<feature type="domain" description="Predicted hydrolase N-terminal" evidence="2">
    <location>
        <begin position="1"/>
        <end position="192"/>
    </location>
</feature>
<keyword evidence="4" id="KW-1185">Reference proteome</keyword>
<organism evidence="3 4">
    <name type="scientific">Mycobacterium simiae</name>
    <name type="common">Mycobacterium habana</name>
    <dbReference type="NCBI Taxonomy" id="1784"/>
    <lineage>
        <taxon>Bacteria</taxon>
        <taxon>Bacillati</taxon>
        <taxon>Actinomycetota</taxon>
        <taxon>Actinomycetes</taxon>
        <taxon>Mycobacteriales</taxon>
        <taxon>Mycobacteriaceae</taxon>
        <taxon>Mycobacterium</taxon>
        <taxon>Mycobacterium simiae complex</taxon>
    </lineage>
</organism>
<sequence length="494" mass="52308">MQLRYISVPLLVGEAGGDPWAINRSLQAGRPAQISDLAEAFHAAGVCTAESSKAFDEARRRFEAAWNRENGEHPINDSAEVQRVTKLLGAQSLQLPKIGVDLESIAAALAEAQKAGAAEIAALENQLQILDSMIGQAIEMEKDPALTAADRQALNEFITGREDDAIRDTKTALNQMNSIRNTYANSLHQVQANGNLTPQDAILTTDFKPADLGEGDGLATNDPRITGPAGQPQHEQNTYDLQDQFPDGQGPTFGGDPRDGLPRSPASQLAQGPPGTRPLPTGTALGPDGRRYAFFSNPDGTIQPGVNQFATNGSVWDYTDPNHPVKVGELPGIYQASGAFDPATGRMVIVGNTSNRTGDLTRGMWVSGPIDPANPNGWVNSLQHVGNVGLPGDRESQLVALKGGGFMLVGASNGEAVQGITAATPQGLLTAQPVPLVTQGALPSVYGPTVTGTTLDPVTGLETIQMRVSTWPFNPANPNFYDPNTWTTTFTVQH</sequence>
<reference evidence="3 4" key="1">
    <citation type="submission" date="2017-03" db="EMBL/GenBank/DDBJ databases">
        <title>Genomic insights into Mycobacterium simiae human colonization.</title>
        <authorList>
            <person name="Steffani J.L."/>
            <person name="Brunck M.E."/>
            <person name="Cruz E."/>
            <person name="Montiel R."/>
            <person name="Barona F."/>
        </authorList>
    </citation>
    <scope>NUCLEOTIDE SEQUENCE [LARGE SCALE GENOMIC DNA]</scope>
    <source>
        <strain evidence="3 4">MsiGto</strain>
    </source>
</reference>
<evidence type="ECO:0000313" key="3">
    <source>
        <dbReference type="EMBL" id="ORJ63955.1"/>
    </source>
</evidence>
<evidence type="ECO:0000256" key="1">
    <source>
        <dbReference type="SAM" id="MobiDB-lite"/>
    </source>
</evidence>
<gene>
    <name evidence="3" type="ORF">B5M45_01615</name>
</gene>
<name>A0A1X0YFQ8_MYCSI</name>
<evidence type="ECO:0000313" key="4">
    <source>
        <dbReference type="Proteomes" id="UP000193040"/>
    </source>
</evidence>
<feature type="compositionally biased region" description="Low complexity" evidence="1">
    <location>
        <begin position="272"/>
        <end position="287"/>
    </location>
</feature>
<dbReference type="EMBL" id="MZZM01000005">
    <property type="protein sequence ID" value="ORJ63955.1"/>
    <property type="molecule type" value="Genomic_DNA"/>
</dbReference>
<dbReference type="STRING" id="1784.VC42_04100"/>
<accession>A0A1X0YFQ8</accession>
<evidence type="ECO:0000259" key="2">
    <source>
        <dbReference type="Pfam" id="PF22905"/>
    </source>
</evidence>
<protein>
    <recommendedName>
        <fullName evidence="2">Predicted hydrolase N-terminal domain-containing protein</fullName>
    </recommendedName>
</protein>